<sequence length="67" mass="7658">MRHGRRIKAGFVSLRNTPGIIRTDTWQRSVANARVCVYAVPCAYVPTYKKKNPRGMHPQEFLSPICI</sequence>
<organism evidence="1 2">
    <name type="scientific">Agathobacter rectalis</name>
    <dbReference type="NCBI Taxonomy" id="39491"/>
    <lineage>
        <taxon>Bacteria</taxon>
        <taxon>Bacillati</taxon>
        <taxon>Bacillota</taxon>
        <taxon>Clostridia</taxon>
        <taxon>Lachnospirales</taxon>
        <taxon>Lachnospiraceae</taxon>
        <taxon>Agathobacter</taxon>
    </lineage>
</organism>
<evidence type="ECO:0000313" key="1">
    <source>
        <dbReference type="EMBL" id="RHD98211.1"/>
    </source>
</evidence>
<comment type="caution">
    <text evidence="1">The sequence shown here is derived from an EMBL/GenBank/DDBJ whole genome shotgun (WGS) entry which is preliminary data.</text>
</comment>
<reference evidence="1 2" key="1">
    <citation type="submission" date="2018-08" db="EMBL/GenBank/DDBJ databases">
        <title>A genome reference for cultivated species of the human gut microbiota.</title>
        <authorList>
            <person name="Zou Y."/>
            <person name="Xue W."/>
            <person name="Luo G."/>
        </authorList>
    </citation>
    <scope>NUCLEOTIDE SEQUENCE [LARGE SCALE GENOMIC DNA]</scope>
    <source>
        <strain evidence="1 2">AM30-13AC</strain>
    </source>
</reference>
<proteinExistence type="predicted"/>
<gene>
    <name evidence="1" type="ORF">DW775_01620</name>
</gene>
<dbReference type="AlphaFoldDB" id="A0A414I2G7"/>
<accession>A0A414I2G7</accession>
<protein>
    <submittedName>
        <fullName evidence="1">Uncharacterized protein</fullName>
    </submittedName>
</protein>
<dbReference type="EMBL" id="QSJS01000001">
    <property type="protein sequence ID" value="RHD98211.1"/>
    <property type="molecule type" value="Genomic_DNA"/>
</dbReference>
<dbReference type="Proteomes" id="UP000284835">
    <property type="component" value="Unassembled WGS sequence"/>
</dbReference>
<name>A0A414I2G7_9FIRM</name>
<evidence type="ECO:0000313" key="2">
    <source>
        <dbReference type="Proteomes" id="UP000284835"/>
    </source>
</evidence>